<organism evidence="14 15">
    <name type="scientific">Longibacter salinarum</name>
    <dbReference type="NCBI Taxonomy" id="1850348"/>
    <lineage>
        <taxon>Bacteria</taxon>
        <taxon>Pseudomonadati</taxon>
        <taxon>Rhodothermota</taxon>
        <taxon>Rhodothermia</taxon>
        <taxon>Rhodothermales</taxon>
        <taxon>Salisaetaceae</taxon>
        <taxon>Longibacter</taxon>
    </lineage>
</organism>
<dbReference type="GO" id="GO:0005524">
    <property type="term" value="F:ATP binding"/>
    <property type="evidence" value="ECO:0007669"/>
    <property type="project" value="UniProtKB-KW"/>
</dbReference>
<dbReference type="GO" id="GO:0000160">
    <property type="term" value="P:phosphorelay signal transduction system"/>
    <property type="evidence" value="ECO:0007669"/>
    <property type="project" value="InterPro"/>
</dbReference>
<feature type="modified residue" description="4-aspartylphosphate" evidence="7">
    <location>
        <position position="80"/>
    </location>
</feature>
<dbReference type="Pfam" id="PF25601">
    <property type="entry name" value="AAA_lid_14"/>
    <property type="match status" value="1"/>
</dbReference>
<evidence type="ECO:0000259" key="13">
    <source>
        <dbReference type="PROSITE" id="PS50113"/>
    </source>
</evidence>
<evidence type="ECO:0000259" key="11">
    <source>
        <dbReference type="PROSITE" id="PS50110"/>
    </source>
</evidence>
<feature type="region of interest" description="Disordered" evidence="9">
    <location>
        <begin position="1"/>
        <end position="23"/>
    </location>
</feature>
<dbReference type="InterPro" id="IPR002078">
    <property type="entry name" value="Sigma_54_int"/>
</dbReference>
<dbReference type="Gene3D" id="1.10.8.60">
    <property type="match status" value="1"/>
</dbReference>
<dbReference type="PANTHER" id="PTHR32071">
    <property type="entry name" value="TRANSCRIPTIONAL REGULATORY PROTEIN"/>
    <property type="match status" value="1"/>
</dbReference>
<dbReference type="Pfam" id="PF00989">
    <property type="entry name" value="PAS"/>
    <property type="match status" value="1"/>
</dbReference>
<dbReference type="FunFam" id="1.10.8.60:FF:000014">
    <property type="entry name" value="DNA-binding transcriptional regulator NtrC"/>
    <property type="match status" value="1"/>
</dbReference>
<dbReference type="SMART" id="SM00448">
    <property type="entry name" value="REC"/>
    <property type="match status" value="1"/>
</dbReference>
<dbReference type="EMBL" id="PDEQ01000007">
    <property type="protein sequence ID" value="PEN12662.1"/>
    <property type="molecule type" value="Genomic_DNA"/>
</dbReference>
<keyword evidence="5" id="KW-0010">Activator</keyword>
<dbReference type="InterPro" id="IPR058031">
    <property type="entry name" value="AAA_lid_NorR"/>
</dbReference>
<keyword evidence="1" id="KW-0547">Nucleotide-binding</keyword>
<evidence type="ECO:0000256" key="6">
    <source>
        <dbReference type="ARBA" id="ARBA00023163"/>
    </source>
</evidence>
<dbReference type="PROSITE" id="PS50110">
    <property type="entry name" value="RESPONSE_REGULATORY"/>
    <property type="match status" value="1"/>
</dbReference>
<dbReference type="InterPro" id="IPR011006">
    <property type="entry name" value="CheY-like_superfamily"/>
</dbReference>
<dbReference type="InterPro" id="IPR025944">
    <property type="entry name" value="Sigma_54_int_dom_CS"/>
</dbReference>
<evidence type="ECO:0000256" key="1">
    <source>
        <dbReference type="ARBA" id="ARBA00022741"/>
    </source>
</evidence>
<dbReference type="Gene3D" id="1.10.10.60">
    <property type="entry name" value="Homeodomain-like"/>
    <property type="match status" value="1"/>
</dbReference>
<dbReference type="OrthoDB" id="9767722at2"/>
<evidence type="ECO:0000313" key="15">
    <source>
        <dbReference type="Proteomes" id="UP000220102"/>
    </source>
</evidence>
<dbReference type="InterPro" id="IPR009057">
    <property type="entry name" value="Homeodomain-like_sf"/>
</dbReference>
<feature type="domain" description="PAC" evidence="13">
    <location>
        <begin position="283"/>
        <end position="336"/>
    </location>
</feature>
<keyword evidence="15" id="KW-1185">Reference proteome</keyword>
<dbReference type="PROSITE" id="PS50113">
    <property type="entry name" value="PAC"/>
    <property type="match status" value="1"/>
</dbReference>
<protein>
    <recommendedName>
        <fullName evidence="16">Fis family transcriptional regulator</fullName>
    </recommendedName>
</protein>
<evidence type="ECO:0008006" key="16">
    <source>
        <dbReference type="Google" id="ProtNLM"/>
    </source>
</evidence>
<evidence type="ECO:0000259" key="12">
    <source>
        <dbReference type="PROSITE" id="PS50112"/>
    </source>
</evidence>
<comment type="caution">
    <text evidence="14">The sequence shown here is derived from an EMBL/GenBank/DDBJ whole genome shotgun (WGS) entry which is preliminary data.</text>
</comment>
<keyword evidence="8" id="KW-0175">Coiled coil</keyword>
<feature type="coiled-coil region" evidence="8">
    <location>
        <begin position="146"/>
        <end position="205"/>
    </location>
</feature>
<dbReference type="InterPro" id="IPR003593">
    <property type="entry name" value="AAA+_ATPase"/>
</dbReference>
<name>A0A2A8CVE5_9BACT</name>
<dbReference type="GO" id="GO:0003677">
    <property type="term" value="F:DNA binding"/>
    <property type="evidence" value="ECO:0007669"/>
    <property type="project" value="UniProtKB-KW"/>
</dbReference>
<evidence type="ECO:0000256" key="5">
    <source>
        <dbReference type="ARBA" id="ARBA00023159"/>
    </source>
</evidence>
<keyword evidence="4" id="KW-0238">DNA-binding</keyword>
<evidence type="ECO:0000256" key="8">
    <source>
        <dbReference type="SAM" id="Coils"/>
    </source>
</evidence>
<dbReference type="SMART" id="SM00091">
    <property type="entry name" value="PAS"/>
    <property type="match status" value="1"/>
</dbReference>
<feature type="compositionally biased region" description="Pro residues" evidence="9">
    <location>
        <begin position="1"/>
        <end position="13"/>
    </location>
</feature>
<keyword evidence="2" id="KW-0067">ATP-binding</keyword>
<dbReference type="InterPro" id="IPR000014">
    <property type="entry name" value="PAS"/>
</dbReference>
<dbReference type="AlphaFoldDB" id="A0A2A8CVE5"/>
<dbReference type="InterPro" id="IPR027417">
    <property type="entry name" value="P-loop_NTPase"/>
</dbReference>
<evidence type="ECO:0000256" key="3">
    <source>
        <dbReference type="ARBA" id="ARBA00023015"/>
    </source>
</evidence>
<evidence type="ECO:0000256" key="2">
    <source>
        <dbReference type="ARBA" id="ARBA00022840"/>
    </source>
</evidence>
<dbReference type="RefSeq" id="WP_098077133.1">
    <property type="nucleotide sequence ID" value="NZ_PDEQ01000007.1"/>
</dbReference>
<feature type="coiled-coil region" evidence="8">
    <location>
        <begin position="320"/>
        <end position="347"/>
    </location>
</feature>
<dbReference type="PROSITE" id="PS00675">
    <property type="entry name" value="SIGMA54_INTERACT_1"/>
    <property type="match status" value="1"/>
</dbReference>
<evidence type="ECO:0000259" key="10">
    <source>
        <dbReference type="PROSITE" id="PS50045"/>
    </source>
</evidence>
<dbReference type="SUPFAM" id="SSF52172">
    <property type="entry name" value="CheY-like"/>
    <property type="match status" value="1"/>
</dbReference>
<dbReference type="CDD" id="cd00156">
    <property type="entry name" value="REC"/>
    <property type="match status" value="1"/>
</dbReference>
<sequence length="664" mass="73660">MSDAPSPPRPPTTHPGGQVSMVETDEPLRIVLLEDVATDAELIQAELAREGFDFKVRQVTSRDGFELALQAETPDLILTDYNLPAFDGPEALEMALEMHPDVPVVFVSGAIGEERAIETLKQGATDYVLKDRLSRLGPAVRRALREAAERNARKRAEEALRDAKDALEQKVEARTADLSEANERLKAEVEERKRAEQALRARETELSGIINSAIDAIISIDERLTVHRWNPAAERAFGVPATEAHDTDITPLLSPALEAIVRSYIDENPPGTDTRDEGRYVSASDEVHGIRRDGSAFCVEATLSQIHAPESSSEGRYLLILRDVHEVKQAEDRLQQLQSERVYLREEIESEYNFKEIVGASPPIQSIFDAIDQVADTETTVLVCGETGTGKELVARALHDRSRRSEETLVKVNCAALPAHLIESELFGHEKGAFTGATKQRIGRFELADGGTLFLDEIGELPMETQSKLLRALQEQEFERVGGEETVHVDTRIIAATNRELEEEVERGSFRQDLYYRLNIFPICLPPLRDRGDDVQLLADHFVETFSGRTGTEITGIDPGARAMLQRYDWPGNVRELANIIERAVILARGETIRAEHLSIQARTSGTSRFPTMEEAQCRHIIDALERTGGVVGGAQGAAAMLDLPRTTLLSQMDRLGIDPSDYR</sequence>
<dbReference type="Proteomes" id="UP000220102">
    <property type="component" value="Unassembled WGS sequence"/>
</dbReference>
<evidence type="ECO:0000256" key="9">
    <source>
        <dbReference type="SAM" id="MobiDB-lite"/>
    </source>
</evidence>
<dbReference type="InterPro" id="IPR013767">
    <property type="entry name" value="PAS_fold"/>
</dbReference>
<dbReference type="InterPro" id="IPR025662">
    <property type="entry name" value="Sigma_54_int_dom_ATP-bd_1"/>
</dbReference>
<dbReference type="Pfam" id="PF00072">
    <property type="entry name" value="Response_reg"/>
    <property type="match status" value="1"/>
</dbReference>
<gene>
    <name evidence="14" type="ORF">CRI94_14200</name>
</gene>
<dbReference type="CDD" id="cd00130">
    <property type="entry name" value="PAS"/>
    <property type="match status" value="1"/>
</dbReference>
<dbReference type="CDD" id="cd00009">
    <property type="entry name" value="AAA"/>
    <property type="match status" value="1"/>
</dbReference>
<keyword evidence="7" id="KW-0597">Phosphoprotein</keyword>
<dbReference type="PANTHER" id="PTHR32071:SF57">
    <property type="entry name" value="C4-DICARBOXYLATE TRANSPORT TRANSCRIPTIONAL REGULATORY PROTEIN DCTD"/>
    <property type="match status" value="1"/>
</dbReference>
<evidence type="ECO:0000256" key="7">
    <source>
        <dbReference type="PROSITE-ProRule" id="PRU00169"/>
    </source>
</evidence>
<dbReference type="PROSITE" id="PS50045">
    <property type="entry name" value="SIGMA54_INTERACT_4"/>
    <property type="match status" value="1"/>
</dbReference>
<dbReference type="NCBIfam" id="TIGR00229">
    <property type="entry name" value="sensory_box"/>
    <property type="match status" value="1"/>
</dbReference>
<dbReference type="SUPFAM" id="SSF52540">
    <property type="entry name" value="P-loop containing nucleoside triphosphate hydrolases"/>
    <property type="match status" value="1"/>
</dbReference>
<feature type="domain" description="Sigma-54 factor interaction" evidence="10">
    <location>
        <begin position="357"/>
        <end position="586"/>
    </location>
</feature>
<dbReference type="Gene3D" id="3.30.450.20">
    <property type="entry name" value="PAS domain"/>
    <property type="match status" value="1"/>
</dbReference>
<evidence type="ECO:0000256" key="4">
    <source>
        <dbReference type="ARBA" id="ARBA00023125"/>
    </source>
</evidence>
<dbReference type="PROSITE" id="PS50112">
    <property type="entry name" value="PAS"/>
    <property type="match status" value="1"/>
</dbReference>
<proteinExistence type="predicted"/>
<dbReference type="Gene3D" id="3.40.50.2300">
    <property type="match status" value="1"/>
</dbReference>
<evidence type="ECO:0000313" key="14">
    <source>
        <dbReference type="EMBL" id="PEN12662.1"/>
    </source>
</evidence>
<accession>A0A2A8CVE5</accession>
<reference evidence="14 15" key="1">
    <citation type="submission" date="2017-10" db="EMBL/GenBank/DDBJ databases">
        <title>Draft genome of Longibacter Salinarum.</title>
        <authorList>
            <person name="Goh K.M."/>
            <person name="Shamsir M.S."/>
            <person name="Lim S.W."/>
        </authorList>
    </citation>
    <scope>NUCLEOTIDE SEQUENCE [LARGE SCALE GENOMIC DNA]</scope>
    <source>
        <strain evidence="14 15">KCTC 52045</strain>
    </source>
</reference>
<dbReference type="InterPro" id="IPR000700">
    <property type="entry name" value="PAS-assoc_C"/>
</dbReference>
<dbReference type="InterPro" id="IPR035965">
    <property type="entry name" value="PAS-like_dom_sf"/>
</dbReference>
<feature type="domain" description="PAS" evidence="12">
    <location>
        <begin position="202"/>
        <end position="255"/>
    </location>
</feature>
<keyword evidence="3" id="KW-0805">Transcription regulation</keyword>
<dbReference type="FunFam" id="3.40.50.300:FF:000006">
    <property type="entry name" value="DNA-binding transcriptional regulator NtrC"/>
    <property type="match status" value="1"/>
</dbReference>
<dbReference type="GO" id="GO:0006355">
    <property type="term" value="P:regulation of DNA-templated transcription"/>
    <property type="evidence" value="ECO:0007669"/>
    <property type="project" value="InterPro"/>
</dbReference>
<keyword evidence="6" id="KW-0804">Transcription</keyword>
<dbReference type="Gene3D" id="3.40.50.300">
    <property type="entry name" value="P-loop containing nucleotide triphosphate hydrolases"/>
    <property type="match status" value="1"/>
</dbReference>
<dbReference type="PROSITE" id="PS00688">
    <property type="entry name" value="SIGMA54_INTERACT_3"/>
    <property type="match status" value="1"/>
</dbReference>
<feature type="domain" description="Response regulatory" evidence="11">
    <location>
        <begin position="29"/>
        <end position="145"/>
    </location>
</feature>
<dbReference type="InterPro" id="IPR025943">
    <property type="entry name" value="Sigma_54_int_dom_ATP-bd_2"/>
</dbReference>
<dbReference type="SUPFAM" id="SSF55785">
    <property type="entry name" value="PYP-like sensor domain (PAS domain)"/>
    <property type="match status" value="1"/>
</dbReference>
<dbReference type="InterPro" id="IPR001789">
    <property type="entry name" value="Sig_transdc_resp-reg_receiver"/>
</dbReference>
<dbReference type="SUPFAM" id="SSF46689">
    <property type="entry name" value="Homeodomain-like"/>
    <property type="match status" value="1"/>
</dbReference>
<dbReference type="SMART" id="SM00382">
    <property type="entry name" value="AAA"/>
    <property type="match status" value="1"/>
</dbReference>
<dbReference type="PROSITE" id="PS00676">
    <property type="entry name" value="SIGMA54_INTERACT_2"/>
    <property type="match status" value="1"/>
</dbReference>
<dbReference type="Pfam" id="PF00158">
    <property type="entry name" value="Sigma54_activat"/>
    <property type="match status" value="1"/>
</dbReference>